<reference evidence="2 3" key="1">
    <citation type="submission" date="2019-02" db="EMBL/GenBank/DDBJ databases">
        <title>Genome sequencing of the rare red list fungi Phlebia centrifuga.</title>
        <authorList>
            <person name="Buettner E."/>
            <person name="Kellner H."/>
        </authorList>
    </citation>
    <scope>NUCLEOTIDE SEQUENCE [LARGE SCALE GENOMIC DNA]</scope>
    <source>
        <strain evidence="2 3">DSM 108282</strain>
    </source>
</reference>
<protein>
    <submittedName>
        <fullName evidence="2">Uncharacterized protein</fullName>
    </submittedName>
</protein>
<name>A0A4S4K9N7_9APHY</name>
<evidence type="ECO:0000313" key="3">
    <source>
        <dbReference type="Proteomes" id="UP000309038"/>
    </source>
</evidence>
<feature type="compositionally biased region" description="Polar residues" evidence="1">
    <location>
        <begin position="250"/>
        <end position="264"/>
    </location>
</feature>
<gene>
    <name evidence="2" type="ORF">EW026_g7204</name>
</gene>
<feature type="compositionally biased region" description="Low complexity" evidence="1">
    <location>
        <begin position="280"/>
        <end position="289"/>
    </location>
</feature>
<sequence>MYDHPPSIPSPFTSSVALSSTKASRSHSPIPHISTLLPNHHHHLPLHHHHGQYSPNSRAADISRLLDPAYTSSSSSSSGSSSRSSSQQTQTRAYVDHHGDLHDPDYRDFPVLPTRQKPNAPRRRHTASTAQLQSRIASSTRPDRYSTYPLVARPEWERDWGTEVEDLDEDEEDVHDLNTPYAPTSSSRTTPSSRRASLPPSIYAHSSFFYNEPVSMTSSPVDSLDEQEEGALGLSGSPFEDLGMEETEEQVSASPSKTTRTSSLLRRMKRNSSQSSVPGAEQPAQPQQSQEEETEHAEPVSEDPFRSPMEYDENVV</sequence>
<accession>A0A4S4K9N7</accession>
<feature type="compositionally biased region" description="Basic and acidic residues" evidence="1">
    <location>
        <begin position="94"/>
        <end position="108"/>
    </location>
</feature>
<feature type="compositionally biased region" description="Polar residues" evidence="1">
    <location>
        <begin position="127"/>
        <end position="140"/>
    </location>
</feature>
<organism evidence="2 3">
    <name type="scientific">Hermanssonia centrifuga</name>
    <dbReference type="NCBI Taxonomy" id="98765"/>
    <lineage>
        <taxon>Eukaryota</taxon>
        <taxon>Fungi</taxon>
        <taxon>Dikarya</taxon>
        <taxon>Basidiomycota</taxon>
        <taxon>Agaricomycotina</taxon>
        <taxon>Agaricomycetes</taxon>
        <taxon>Polyporales</taxon>
        <taxon>Meruliaceae</taxon>
        <taxon>Hermanssonia</taxon>
    </lineage>
</organism>
<dbReference type="Proteomes" id="UP000309038">
    <property type="component" value="Unassembled WGS sequence"/>
</dbReference>
<feature type="region of interest" description="Disordered" evidence="1">
    <location>
        <begin position="68"/>
        <end position="146"/>
    </location>
</feature>
<feature type="compositionally biased region" description="Low complexity" evidence="1">
    <location>
        <begin position="72"/>
        <end position="86"/>
    </location>
</feature>
<feature type="compositionally biased region" description="Polar residues" evidence="1">
    <location>
        <begin position="10"/>
        <end position="27"/>
    </location>
</feature>
<feature type="compositionally biased region" description="Basic residues" evidence="1">
    <location>
        <begin position="39"/>
        <end position="51"/>
    </location>
</feature>
<feature type="region of interest" description="Disordered" evidence="1">
    <location>
        <begin position="213"/>
        <end position="316"/>
    </location>
</feature>
<feature type="region of interest" description="Disordered" evidence="1">
    <location>
        <begin position="1"/>
        <end position="56"/>
    </location>
</feature>
<dbReference type="AlphaFoldDB" id="A0A4S4K9N7"/>
<feature type="compositionally biased region" description="Basic and acidic residues" evidence="1">
    <location>
        <begin position="296"/>
        <end position="305"/>
    </location>
</feature>
<proteinExistence type="predicted"/>
<feature type="region of interest" description="Disordered" evidence="1">
    <location>
        <begin position="166"/>
        <end position="199"/>
    </location>
</feature>
<keyword evidence="3" id="KW-1185">Reference proteome</keyword>
<dbReference type="EMBL" id="SGPJ01000480">
    <property type="protein sequence ID" value="THG94230.1"/>
    <property type="molecule type" value="Genomic_DNA"/>
</dbReference>
<evidence type="ECO:0000313" key="2">
    <source>
        <dbReference type="EMBL" id="THG94230.1"/>
    </source>
</evidence>
<feature type="compositionally biased region" description="Low complexity" evidence="1">
    <location>
        <begin position="177"/>
        <end position="199"/>
    </location>
</feature>
<comment type="caution">
    <text evidence="2">The sequence shown here is derived from an EMBL/GenBank/DDBJ whole genome shotgun (WGS) entry which is preliminary data.</text>
</comment>
<evidence type="ECO:0000256" key="1">
    <source>
        <dbReference type="SAM" id="MobiDB-lite"/>
    </source>
</evidence>